<feature type="domain" description="DUF6534" evidence="3">
    <location>
        <begin position="23"/>
        <end position="109"/>
    </location>
</feature>
<proteinExistence type="predicted"/>
<evidence type="ECO:0000256" key="2">
    <source>
        <dbReference type="SAM" id="Phobius"/>
    </source>
</evidence>
<keyword evidence="2" id="KW-0472">Membrane</keyword>
<dbReference type="EMBL" id="AYKW01000001">
    <property type="protein sequence ID" value="PIL37556.1"/>
    <property type="molecule type" value="Genomic_DNA"/>
</dbReference>
<dbReference type="Proteomes" id="UP000230002">
    <property type="component" value="Unassembled WGS sequence"/>
</dbReference>
<protein>
    <recommendedName>
        <fullName evidence="3">DUF6534 domain-containing protein</fullName>
    </recommendedName>
</protein>
<keyword evidence="5" id="KW-1185">Reference proteome</keyword>
<gene>
    <name evidence="4" type="ORF">GSI_01250</name>
</gene>
<accession>A0A2G8SUV1</accession>
<dbReference type="AlphaFoldDB" id="A0A2G8SUV1"/>
<keyword evidence="2" id="KW-1133">Transmembrane helix</keyword>
<keyword evidence="2" id="KW-0812">Transmembrane</keyword>
<name>A0A2G8SUV1_9APHY</name>
<comment type="caution">
    <text evidence="4">The sequence shown here is derived from an EMBL/GenBank/DDBJ whole genome shotgun (WGS) entry which is preliminary data.</text>
</comment>
<evidence type="ECO:0000259" key="3">
    <source>
        <dbReference type="Pfam" id="PF20152"/>
    </source>
</evidence>
<dbReference type="OrthoDB" id="3063206at2759"/>
<evidence type="ECO:0000313" key="5">
    <source>
        <dbReference type="Proteomes" id="UP000230002"/>
    </source>
</evidence>
<dbReference type="InterPro" id="IPR045339">
    <property type="entry name" value="DUF6534"/>
</dbReference>
<dbReference type="Pfam" id="PF20152">
    <property type="entry name" value="DUF6534"/>
    <property type="match status" value="1"/>
</dbReference>
<feature type="transmembrane region" description="Helical" evidence="2">
    <location>
        <begin position="86"/>
        <end position="106"/>
    </location>
</feature>
<reference evidence="4 5" key="1">
    <citation type="journal article" date="2015" name="Sci. Rep.">
        <title>Chromosome-level genome map provides insights into diverse defense mechanisms in the medicinal fungus Ganoderma sinense.</title>
        <authorList>
            <person name="Zhu Y."/>
            <person name="Xu J."/>
            <person name="Sun C."/>
            <person name="Zhou S."/>
            <person name="Xu H."/>
            <person name="Nelson D.R."/>
            <person name="Qian J."/>
            <person name="Song J."/>
            <person name="Luo H."/>
            <person name="Xiang L."/>
            <person name="Li Y."/>
            <person name="Xu Z."/>
            <person name="Ji A."/>
            <person name="Wang L."/>
            <person name="Lu S."/>
            <person name="Hayward A."/>
            <person name="Sun W."/>
            <person name="Li X."/>
            <person name="Schwartz D.C."/>
            <person name="Wang Y."/>
            <person name="Chen S."/>
        </authorList>
    </citation>
    <scope>NUCLEOTIDE SEQUENCE [LARGE SCALE GENOMIC DNA]</scope>
    <source>
        <strain evidence="4 5">ZZ0214-1</strain>
    </source>
</reference>
<feature type="transmembrane region" description="Helical" evidence="2">
    <location>
        <begin position="16"/>
        <end position="38"/>
    </location>
</feature>
<feature type="region of interest" description="Disordered" evidence="1">
    <location>
        <begin position="122"/>
        <end position="154"/>
    </location>
</feature>
<sequence length="181" mass="19646">MRVSNTAGCIPLKLPMAFWGVQAAEDVLISLTLIFLLWQRRISDGFKSTDKILHRLTVFVINTGVWTALCALFTIITLAAYPNVQIYVSLNFVVCPLYCNTLLANLNARGFIRGDNYTEPSANTRPSVTFGGTGQSGSDRSGRARNGSSHTDVLELSGPTFANNSNLKLGETMMGSGYSDV</sequence>
<organism evidence="4 5">
    <name type="scientific">Ganoderma sinense ZZ0214-1</name>
    <dbReference type="NCBI Taxonomy" id="1077348"/>
    <lineage>
        <taxon>Eukaryota</taxon>
        <taxon>Fungi</taxon>
        <taxon>Dikarya</taxon>
        <taxon>Basidiomycota</taxon>
        <taxon>Agaricomycotina</taxon>
        <taxon>Agaricomycetes</taxon>
        <taxon>Polyporales</taxon>
        <taxon>Polyporaceae</taxon>
        <taxon>Ganoderma</taxon>
    </lineage>
</organism>
<evidence type="ECO:0000256" key="1">
    <source>
        <dbReference type="SAM" id="MobiDB-lite"/>
    </source>
</evidence>
<feature type="transmembrane region" description="Helical" evidence="2">
    <location>
        <begin position="59"/>
        <end position="80"/>
    </location>
</feature>
<evidence type="ECO:0000313" key="4">
    <source>
        <dbReference type="EMBL" id="PIL37556.1"/>
    </source>
</evidence>